<dbReference type="GO" id="GO:0005886">
    <property type="term" value="C:plasma membrane"/>
    <property type="evidence" value="ECO:0007669"/>
    <property type="project" value="TreeGrafter"/>
</dbReference>
<dbReference type="SUPFAM" id="SSF52540">
    <property type="entry name" value="P-loop containing nucleoside triphosphate hydrolases"/>
    <property type="match status" value="2"/>
</dbReference>
<keyword evidence="2" id="KW-0067">ATP-binding</keyword>
<keyword evidence="1" id="KW-0547">Nucleotide-binding</keyword>
<organism evidence="4">
    <name type="scientific">freshwater metagenome</name>
    <dbReference type="NCBI Taxonomy" id="449393"/>
    <lineage>
        <taxon>unclassified sequences</taxon>
        <taxon>metagenomes</taxon>
        <taxon>ecological metagenomes</taxon>
    </lineage>
</organism>
<dbReference type="GO" id="GO:0005524">
    <property type="term" value="F:ATP binding"/>
    <property type="evidence" value="ECO:0007669"/>
    <property type="project" value="UniProtKB-KW"/>
</dbReference>
<dbReference type="InterPro" id="IPR003593">
    <property type="entry name" value="AAA+_ATPase"/>
</dbReference>
<dbReference type="GO" id="GO:0022857">
    <property type="term" value="F:transmembrane transporter activity"/>
    <property type="evidence" value="ECO:0007669"/>
    <property type="project" value="TreeGrafter"/>
</dbReference>
<dbReference type="GO" id="GO:0016887">
    <property type="term" value="F:ATP hydrolysis activity"/>
    <property type="evidence" value="ECO:0007669"/>
    <property type="project" value="InterPro"/>
</dbReference>
<gene>
    <name evidence="4" type="ORF">UFOPK3770_01312</name>
</gene>
<dbReference type="PROSITE" id="PS00211">
    <property type="entry name" value="ABC_TRANSPORTER_1"/>
    <property type="match status" value="1"/>
</dbReference>
<reference evidence="4" key="1">
    <citation type="submission" date="2020-05" db="EMBL/GenBank/DDBJ databases">
        <authorList>
            <person name="Chiriac C."/>
            <person name="Salcher M."/>
            <person name="Ghai R."/>
            <person name="Kavagutti S V."/>
        </authorList>
    </citation>
    <scope>NUCLEOTIDE SEQUENCE</scope>
</reference>
<dbReference type="InterPro" id="IPR015854">
    <property type="entry name" value="ABC_transpr_LolD-like"/>
</dbReference>
<name>A0A6J5ZPJ5_9ZZZZ</name>
<dbReference type="SMART" id="SM00382">
    <property type="entry name" value="AAA"/>
    <property type="match status" value="2"/>
</dbReference>
<dbReference type="InterPro" id="IPR017871">
    <property type="entry name" value="ABC_transporter-like_CS"/>
</dbReference>
<dbReference type="AlphaFoldDB" id="A0A6J5ZPJ5"/>
<dbReference type="Gene3D" id="3.40.50.300">
    <property type="entry name" value="P-loop containing nucleotide triphosphate hydrolases"/>
    <property type="match status" value="2"/>
</dbReference>
<evidence type="ECO:0000259" key="3">
    <source>
        <dbReference type="PROSITE" id="PS50893"/>
    </source>
</evidence>
<sequence>MSISIRNLTHVYATDSENVVALSGLDLDVPDGQVCVMRGPNGSGKSTLIEVLATNIIPTSGTITTHTESTAAPKVRVIRQFDHAMEDLSVAEYIQTISALNQNSIDVSPYQEVLLNKLHTVSPGVRQLIAVDLALAADPDILLADEPAASLNSAQSQTVYQHLAQSCRNRKITLLLVTHDKRAEAYADRIVRIRDGRISEQWQPNQPEEQVVDSHGWLRLPDEVVTHSPTSMRATITDQSVQLDGLRTSSQSTSTVQRPTRALNEQHIIAAGLSFRFSHDTPVLNDVSFTCYRNALNVVLGASGSGKSTLMRILSGLQPPDAGTVSMDSTDIYLLTSELRNNLRSNTCALFGTDLDLGQHQSLKAFAVRPELLNKLNLAHLAARPLLTLSGGQRQRAKLAIALSHPARTLILDEPTTSLDVANRNLLIDIVQAEIDSGRTIILATHDDELAEHADHLITLT</sequence>
<dbReference type="Pfam" id="PF00005">
    <property type="entry name" value="ABC_tran"/>
    <property type="match status" value="2"/>
</dbReference>
<accession>A0A6J5ZPJ5</accession>
<dbReference type="PANTHER" id="PTHR24220">
    <property type="entry name" value="IMPORT ATP-BINDING PROTEIN"/>
    <property type="match status" value="1"/>
</dbReference>
<dbReference type="EMBL" id="CAESAJ010000201">
    <property type="protein sequence ID" value="CAB4344614.1"/>
    <property type="molecule type" value="Genomic_DNA"/>
</dbReference>
<protein>
    <submittedName>
        <fullName evidence="4">Unannotated protein</fullName>
    </submittedName>
</protein>
<evidence type="ECO:0000313" key="4">
    <source>
        <dbReference type="EMBL" id="CAB4344614.1"/>
    </source>
</evidence>
<feature type="domain" description="ABC transporter" evidence="3">
    <location>
        <begin position="263"/>
        <end position="461"/>
    </location>
</feature>
<proteinExistence type="predicted"/>
<evidence type="ECO:0000256" key="1">
    <source>
        <dbReference type="ARBA" id="ARBA00022741"/>
    </source>
</evidence>
<dbReference type="InterPro" id="IPR027417">
    <property type="entry name" value="P-loop_NTPase"/>
</dbReference>
<dbReference type="PROSITE" id="PS50893">
    <property type="entry name" value="ABC_TRANSPORTER_2"/>
    <property type="match status" value="2"/>
</dbReference>
<dbReference type="InterPro" id="IPR003439">
    <property type="entry name" value="ABC_transporter-like_ATP-bd"/>
</dbReference>
<feature type="domain" description="ABC transporter" evidence="3">
    <location>
        <begin position="3"/>
        <end position="220"/>
    </location>
</feature>
<evidence type="ECO:0000256" key="2">
    <source>
        <dbReference type="ARBA" id="ARBA00022840"/>
    </source>
</evidence>